<protein>
    <submittedName>
        <fullName evidence="3">Cold shock domain-containing protein</fullName>
    </submittedName>
</protein>
<dbReference type="PROSITE" id="PS51857">
    <property type="entry name" value="CSD_2"/>
    <property type="match status" value="1"/>
</dbReference>
<feature type="compositionally biased region" description="Basic and acidic residues" evidence="1">
    <location>
        <begin position="74"/>
        <end position="84"/>
    </location>
</feature>
<dbReference type="RefSeq" id="WP_406832341.1">
    <property type="nucleotide sequence ID" value="NZ_CP157483.1"/>
</dbReference>
<dbReference type="InterPro" id="IPR011129">
    <property type="entry name" value="CSD"/>
</dbReference>
<evidence type="ECO:0000259" key="2">
    <source>
        <dbReference type="PROSITE" id="PS51857"/>
    </source>
</evidence>
<sequence>MPTGKVKWYDAEKGFGFISGDDGSDVFLHANALPEGASTLKGGARVEFSVAEGRRGTQALAVTLLEPAPSVTAGKREQNRKSPEDLAPLVEDAIKLLDSTSNSLRRGRRLDKEHGTKVAAVLRFLADQLEP</sequence>
<dbReference type="EMBL" id="CP157483">
    <property type="protein sequence ID" value="XBO44857.1"/>
    <property type="molecule type" value="Genomic_DNA"/>
</dbReference>
<dbReference type="SUPFAM" id="SSF50249">
    <property type="entry name" value="Nucleic acid-binding proteins"/>
    <property type="match status" value="1"/>
</dbReference>
<dbReference type="Gene3D" id="2.40.50.140">
    <property type="entry name" value="Nucleic acid-binding proteins"/>
    <property type="match status" value="1"/>
</dbReference>
<dbReference type="SMART" id="SM00357">
    <property type="entry name" value="CSP"/>
    <property type="match status" value="1"/>
</dbReference>
<dbReference type="PRINTS" id="PR00050">
    <property type="entry name" value="COLDSHOCK"/>
</dbReference>
<dbReference type="Pfam" id="PF00313">
    <property type="entry name" value="CSD"/>
    <property type="match status" value="1"/>
</dbReference>
<dbReference type="AlphaFoldDB" id="A0AAU7JWQ7"/>
<accession>A0AAU7JWQ7</accession>
<proteinExistence type="predicted"/>
<dbReference type="GO" id="GO:0003676">
    <property type="term" value="F:nucleic acid binding"/>
    <property type="evidence" value="ECO:0007669"/>
    <property type="project" value="InterPro"/>
</dbReference>
<evidence type="ECO:0000313" key="3">
    <source>
        <dbReference type="EMBL" id="XBO44857.1"/>
    </source>
</evidence>
<gene>
    <name evidence="3" type="ORF">ABEG17_05825</name>
</gene>
<feature type="region of interest" description="Disordered" evidence="1">
    <location>
        <begin position="68"/>
        <end position="87"/>
    </location>
</feature>
<dbReference type="CDD" id="cd04458">
    <property type="entry name" value="CSP_CDS"/>
    <property type="match status" value="1"/>
</dbReference>
<dbReference type="InterPro" id="IPR002059">
    <property type="entry name" value="CSP_DNA-bd"/>
</dbReference>
<feature type="domain" description="CSD" evidence="2">
    <location>
        <begin position="1"/>
        <end position="64"/>
    </location>
</feature>
<dbReference type="InterPro" id="IPR050181">
    <property type="entry name" value="Cold_shock_domain"/>
</dbReference>
<evidence type="ECO:0000256" key="1">
    <source>
        <dbReference type="SAM" id="MobiDB-lite"/>
    </source>
</evidence>
<dbReference type="PANTHER" id="PTHR11544">
    <property type="entry name" value="COLD SHOCK DOMAIN CONTAINING PROTEINS"/>
    <property type="match status" value="1"/>
</dbReference>
<organism evidence="3">
    <name type="scientific">Pedococcus sp. KACC 23699</name>
    <dbReference type="NCBI Taxonomy" id="3149228"/>
    <lineage>
        <taxon>Bacteria</taxon>
        <taxon>Bacillati</taxon>
        <taxon>Actinomycetota</taxon>
        <taxon>Actinomycetes</taxon>
        <taxon>Micrococcales</taxon>
        <taxon>Intrasporangiaceae</taxon>
        <taxon>Pedococcus</taxon>
    </lineage>
</organism>
<dbReference type="InterPro" id="IPR012340">
    <property type="entry name" value="NA-bd_OB-fold"/>
</dbReference>
<name>A0AAU7JWQ7_9MICO</name>
<reference evidence="3" key="1">
    <citation type="submission" date="2024-05" db="EMBL/GenBank/DDBJ databases">
        <authorList>
            <person name="Kim S."/>
            <person name="Heo J."/>
            <person name="Choi H."/>
            <person name="Choi Y."/>
            <person name="Kwon S.-W."/>
            <person name="Kim Y."/>
        </authorList>
    </citation>
    <scope>NUCLEOTIDE SEQUENCE</scope>
    <source>
        <strain evidence="3">KACC 23699</strain>
    </source>
</reference>